<dbReference type="PANTHER" id="PTHR16230:SF3">
    <property type="entry name" value="BIOGENESIS OF LYSOSOMAL ORGANELLES COMPLEX-1, SUBUNIT 4, CAPPUCCINO"/>
    <property type="match status" value="1"/>
</dbReference>
<evidence type="ECO:0000313" key="3">
    <source>
        <dbReference type="Proteomes" id="UP000242188"/>
    </source>
</evidence>
<organism evidence="2 3">
    <name type="scientific">Mizuhopecten yessoensis</name>
    <name type="common">Japanese scallop</name>
    <name type="synonym">Patinopecten yessoensis</name>
    <dbReference type="NCBI Taxonomy" id="6573"/>
    <lineage>
        <taxon>Eukaryota</taxon>
        <taxon>Metazoa</taxon>
        <taxon>Spiralia</taxon>
        <taxon>Lophotrochozoa</taxon>
        <taxon>Mollusca</taxon>
        <taxon>Bivalvia</taxon>
        <taxon>Autobranchia</taxon>
        <taxon>Pteriomorphia</taxon>
        <taxon>Pectinida</taxon>
        <taxon>Pectinoidea</taxon>
        <taxon>Pectinidae</taxon>
        <taxon>Mizuhopecten</taxon>
    </lineage>
</organism>
<proteinExistence type="predicted"/>
<evidence type="ECO:0000256" key="1">
    <source>
        <dbReference type="SAM" id="MobiDB-lite"/>
    </source>
</evidence>
<keyword evidence="3" id="KW-1185">Reference proteome</keyword>
<dbReference type="InterPro" id="IPR024857">
    <property type="entry name" value="Cappuccino"/>
</dbReference>
<protein>
    <submittedName>
        <fullName evidence="2">Biogenesis of lysosome-related organelles complex 1 subunit 4</fullName>
    </submittedName>
</protein>
<feature type="region of interest" description="Disordered" evidence="1">
    <location>
        <begin position="142"/>
        <end position="199"/>
    </location>
</feature>
<gene>
    <name evidence="2" type="ORF">KP79_PYT13654</name>
</gene>
<dbReference type="GO" id="GO:0031083">
    <property type="term" value="C:BLOC-1 complex"/>
    <property type="evidence" value="ECO:0007669"/>
    <property type="project" value="TreeGrafter"/>
</dbReference>
<accession>A0A210QXV0</accession>
<feature type="compositionally biased region" description="Polar residues" evidence="1">
    <location>
        <begin position="190"/>
        <end position="199"/>
    </location>
</feature>
<dbReference type="AlphaFoldDB" id="A0A210QXV0"/>
<dbReference type="Proteomes" id="UP000242188">
    <property type="component" value="Unassembled WGS sequence"/>
</dbReference>
<dbReference type="STRING" id="6573.A0A210QXV0"/>
<dbReference type="PANTHER" id="PTHR16230">
    <property type="entry name" value="CAPPUCCINO"/>
    <property type="match status" value="1"/>
</dbReference>
<feature type="compositionally biased region" description="Polar residues" evidence="1">
    <location>
        <begin position="170"/>
        <end position="180"/>
    </location>
</feature>
<feature type="compositionally biased region" description="Polar residues" evidence="1">
    <location>
        <begin position="142"/>
        <end position="158"/>
    </location>
</feature>
<evidence type="ECO:0000313" key="2">
    <source>
        <dbReference type="EMBL" id="OWF53542.1"/>
    </source>
</evidence>
<name>A0A210QXV0_MIZYE</name>
<dbReference type="OrthoDB" id="2372305at2759"/>
<sequence>MDVDETMKENEETEKGDQEKEEAVDMLESLSKDYSTYLEIDASKEKNKFGETIEDMLTKLDEFGSLVDMIRSDSTLCLTSTLPKIQRKQAEIQDMFDKIDRLEAFVSVVRENTAMMEECVNRAEDEMGSFSGLKKMLSSFVSPKRSQTKDNQTLSFTPPQIFKTEEYFPRQSSQEDTPGETTEGVKPERNITSATSTAS</sequence>
<dbReference type="EMBL" id="NEDP02001335">
    <property type="protein sequence ID" value="OWF53542.1"/>
    <property type="molecule type" value="Genomic_DNA"/>
</dbReference>
<comment type="caution">
    <text evidence="2">The sequence shown here is derived from an EMBL/GenBank/DDBJ whole genome shotgun (WGS) entry which is preliminary data.</text>
</comment>
<feature type="region of interest" description="Disordered" evidence="1">
    <location>
        <begin position="1"/>
        <end position="23"/>
    </location>
</feature>
<reference evidence="2 3" key="1">
    <citation type="journal article" date="2017" name="Nat. Ecol. Evol.">
        <title>Scallop genome provides insights into evolution of bilaterian karyotype and development.</title>
        <authorList>
            <person name="Wang S."/>
            <person name="Zhang J."/>
            <person name="Jiao W."/>
            <person name="Li J."/>
            <person name="Xun X."/>
            <person name="Sun Y."/>
            <person name="Guo X."/>
            <person name="Huan P."/>
            <person name="Dong B."/>
            <person name="Zhang L."/>
            <person name="Hu X."/>
            <person name="Sun X."/>
            <person name="Wang J."/>
            <person name="Zhao C."/>
            <person name="Wang Y."/>
            <person name="Wang D."/>
            <person name="Huang X."/>
            <person name="Wang R."/>
            <person name="Lv J."/>
            <person name="Li Y."/>
            <person name="Zhang Z."/>
            <person name="Liu B."/>
            <person name="Lu W."/>
            <person name="Hui Y."/>
            <person name="Liang J."/>
            <person name="Zhou Z."/>
            <person name="Hou R."/>
            <person name="Li X."/>
            <person name="Liu Y."/>
            <person name="Li H."/>
            <person name="Ning X."/>
            <person name="Lin Y."/>
            <person name="Zhao L."/>
            <person name="Xing Q."/>
            <person name="Dou J."/>
            <person name="Li Y."/>
            <person name="Mao J."/>
            <person name="Guo H."/>
            <person name="Dou H."/>
            <person name="Li T."/>
            <person name="Mu C."/>
            <person name="Jiang W."/>
            <person name="Fu Q."/>
            <person name="Fu X."/>
            <person name="Miao Y."/>
            <person name="Liu J."/>
            <person name="Yu Q."/>
            <person name="Li R."/>
            <person name="Liao H."/>
            <person name="Li X."/>
            <person name="Kong Y."/>
            <person name="Jiang Z."/>
            <person name="Chourrout D."/>
            <person name="Li R."/>
            <person name="Bao Z."/>
        </authorList>
    </citation>
    <scope>NUCLEOTIDE SEQUENCE [LARGE SCALE GENOMIC DNA]</scope>
    <source>
        <strain evidence="2 3">PY_sf001</strain>
    </source>
</reference>